<protein>
    <submittedName>
        <fullName evidence="1">Dispersed gene family protein 1 (DGF-1), putative</fullName>
    </submittedName>
</protein>
<evidence type="ECO:0000313" key="2">
    <source>
        <dbReference type="Proteomes" id="UP000007350"/>
    </source>
</evidence>
<keyword evidence="2" id="KW-1185">Reference proteome</keyword>
<dbReference type="OrthoDB" id="282081at2759"/>
<evidence type="ECO:0000313" key="1">
    <source>
        <dbReference type="EMBL" id="EKF38306.1"/>
    </source>
</evidence>
<dbReference type="EMBL" id="AHKC01006017">
    <property type="protein sequence ID" value="EKF38306.1"/>
    <property type="molecule type" value="Genomic_DNA"/>
</dbReference>
<accession>K2NTE6</accession>
<dbReference type="AlphaFoldDB" id="K2NTE6"/>
<dbReference type="Proteomes" id="UP000007350">
    <property type="component" value="Unassembled WGS sequence"/>
</dbReference>
<feature type="non-terminal residue" evidence="1">
    <location>
        <position position="275"/>
    </location>
</feature>
<sequence length="275" mass="29177">MYGANSTLIYLEGSNKSSSLRVLNNSAMVVRGNVVSRPVKRFMLFLWASHVESHSAVMFQGNDMQGSSVVFISGSTYNVYYNSWLQLSGNLCRVSPTVVFALLNPRVDLRDSTVSVSGNQFMSSTGMPTVLWIISGSSELTKGVVLAACNTLNGKERVKYSIPSEYNASILTCRDPCSLAASCFPAYTTTASSDGCSCTCADGGHGDACLPVAVPEAPSTDSADLCVRDVRVDEEVNAGFGTPVTCYVGVTFAADVVVDVESMSGSVRNVTLVNC</sequence>
<reference evidence="1 2" key="1">
    <citation type="journal article" date="2012" name="BMC Genomics">
        <title>Comparative genomic analysis of human infective Trypanosoma cruzi lineages with the bat-restricted subspecies T. cruzi marinkellei.</title>
        <authorList>
            <person name="Franzen O."/>
            <person name="Talavera-Lopez C."/>
            <person name="Ochaya S."/>
            <person name="Butler C.E."/>
            <person name="Messenger L.A."/>
            <person name="Lewis M.D."/>
            <person name="Llewellyn M.S."/>
            <person name="Marinkelle C.J."/>
            <person name="Tyler K.M."/>
            <person name="Miles M.A."/>
            <person name="Andersson B."/>
        </authorList>
    </citation>
    <scope>NUCLEOTIDE SEQUENCE [LARGE SCALE GENOMIC DNA]</scope>
    <source>
        <strain evidence="1 2">B7</strain>
    </source>
</reference>
<gene>
    <name evidence="1" type="ORF">MOQ_001486</name>
</gene>
<proteinExistence type="predicted"/>
<organism evidence="1 2">
    <name type="scientific">Trypanosoma cruzi marinkellei</name>
    <dbReference type="NCBI Taxonomy" id="85056"/>
    <lineage>
        <taxon>Eukaryota</taxon>
        <taxon>Discoba</taxon>
        <taxon>Euglenozoa</taxon>
        <taxon>Kinetoplastea</taxon>
        <taxon>Metakinetoplastina</taxon>
        <taxon>Trypanosomatida</taxon>
        <taxon>Trypanosomatidae</taxon>
        <taxon>Trypanosoma</taxon>
        <taxon>Schizotrypanum</taxon>
    </lineage>
</organism>
<comment type="caution">
    <text evidence="1">The sequence shown here is derived from an EMBL/GenBank/DDBJ whole genome shotgun (WGS) entry which is preliminary data.</text>
</comment>
<name>K2NTE6_TRYCR</name>